<protein>
    <submittedName>
        <fullName evidence="1">Uncharacterized protein</fullName>
    </submittedName>
</protein>
<name>A0A8H3FVU7_9LECA</name>
<dbReference type="OrthoDB" id="5346045at2759"/>
<gene>
    <name evidence="1" type="ORF">IMSHALPRED_008672</name>
</gene>
<evidence type="ECO:0000313" key="2">
    <source>
        <dbReference type="Proteomes" id="UP000664534"/>
    </source>
</evidence>
<comment type="caution">
    <text evidence="1">The sequence shown here is derived from an EMBL/GenBank/DDBJ whole genome shotgun (WGS) entry which is preliminary data.</text>
</comment>
<dbReference type="EMBL" id="CAJPDT010000062">
    <property type="protein sequence ID" value="CAF9931636.1"/>
    <property type="molecule type" value="Genomic_DNA"/>
</dbReference>
<evidence type="ECO:0000313" key="1">
    <source>
        <dbReference type="EMBL" id="CAF9931636.1"/>
    </source>
</evidence>
<keyword evidence="2" id="KW-1185">Reference proteome</keyword>
<organism evidence="1 2">
    <name type="scientific">Imshaugia aleurites</name>
    <dbReference type="NCBI Taxonomy" id="172621"/>
    <lineage>
        <taxon>Eukaryota</taxon>
        <taxon>Fungi</taxon>
        <taxon>Dikarya</taxon>
        <taxon>Ascomycota</taxon>
        <taxon>Pezizomycotina</taxon>
        <taxon>Lecanoromycetes</taxon>
        <taxon>OSLEUM clade</taxon>
        <taxon>Lecanoromycetidae</taxon>
        <taxon>Lecanorales</taxon>
        <taxon>Lecanorineae</taxon>
        <taxon>Parmeliaceae</taxon>
        <taxon>Imshaugia</taxon>
    </lineage>
</organism>
<dbReference type="AlphaFoldDB" id="A0A8H3FVU7"/>
<proteinExistence type="predicted"/>
<reference evidence="1" key="1">
    <citation type="submission" date="2021-03" db="EMBL/GenBank/DDBJ databases">
        <authorList>
            <person name="Tagirdzhanova G."/>
        </authorList>
    </citation>
    <scope>NUCLEOTIDE SEQUENCE</scope>
</reference>
<accession>A0A8H3FVU7</accession>
<sequence>MRPIWLFEFRTPNQAKSRSSQDSMSGWEHPRQGLLDCSEPIITGRGLGTINRKYFEPATWDPLLSTEMGRTQYGKFVSAMVERIHIKESNFDEIRSFVHLVGTEHNWDFMRIAMPYLPELKEE</sequence>
<dbReference type="Proteomes" id="UP000664534">
    <property type="component" value="Unassembled WGS sequence"/>
</dbReference>